<accession>A0A226F2X8</accession>
<dbReference type="InterPro" id="IPR013154">
    <property type="entry name" value="ADH-like_N"/>
</dbReference>
<dbReference type="OrthoDB" id="3509362at2759"/>
<dbReference type="EMBL" id="LNIX01000001">
    <property type="protein sequence ID" value="OXA64133.1"/>
    <property type="molecule type" value="Genomic_DNA"/>
</dbReference>
<keyword evidence="3" id="KW-1185">Reference proteome</keyword>
<evidence type="ECO:0000259" key="1">
    <source>
        <dbReference type="SMART" id="SM00829"/>
    </source>
</evidence>
<protein>
    <submittedName>
        <fullName evidence="2">Quinone oxidoreductase-like protein 2</fullName>
    </submittedName>
</protein>
<dbReference type="InterPro" id="IPR036291">
    <property type="entry name" value="NAD(P)-bd_dom_sf"/>
</dbReference>
<reference evidence="2 3" key="1">
    <citation type="submission" date="2015-12" db="EMBL/GenBank/DDBJ databases">
        <title>The genome of Folsomia candida.</title>
        <authorList>
            <person name="Faddeeva A."/>
            <person name="Derks M.F."/>
            <person name="Anvar Y."/>
            <person name="Smit S."/>
            <person name="Van Straalen N."/>
            <person name="Roelofs D."/>
        </authorList>
    </citation>
    <scope>NUCLEOTIDE SEQUENCE [LARGE SCALE GENOMIC DNA]</scope>
    <source>
        <strain evidence="2 3">VU population</strain>
        <tissue evidence="2">Whole body</tissue>
    </source>
</reference>
<sequence>MNIARKYASAFSHLLSTQAALKQLLPSGATSHQFVRQASKFRAALLKEFGKPLVIEEQKRPKLKKDQVRLRVYCCGINSVDFHNAAGSIEPKPELPFVPGFEVCGEILEVAPDEKNKLLRPGERAIALHSQFKGGFAEEMIVSNKDVWIVDNFMSFETGASLTNSYATALLALTRRAEVKDGDTVLINGAAGRVGLAAVDLAANVYRCKVIAVCANDERASIVRDRGAFATVVMSQQDLITEVNKITDGKGVKIIIDTIGGESFKKVVKCAADEAKIVVAGFASKKIPQITGDELMENSFSIIGVSLDQYRKKQYDVYKQCVTDVIEMSKENLIKPLKAKHFPLEDVNEALKTLKDKNSIGKFVLDIP</sequence>
<dbReference type="STRING" id="158441.A0A226F2X8"/>
<dbReference type="Gene3D" id="3.90.180.10">
    <property type="entry name" value="Medium-chain alcohol dehydrogenases, catalytic domain"/>
    <property type="match status" value="1"/>
</dbReference>
<comment type="caution">
    <text evidence="2">The sequence shown here is derived from an EMBL/GenBank/DDBJ whole genome shotgun (WGS) entry which is preliminary data.</text>
</comment>
<organism evidence="2 3">
    <name type="scientific">Folsomia candida</name>
    <name type="common">Springtail</name>
    <dbReference type="NCBI Taxonomy" id="158441"/>
    <lineage>
        <taxon>Eukaryota</taxon>
        <taxon>Metazoa</taxon>
        <taxon>Ecdysozoa</taxon>
        <taxon>Arthropoda</taxon>
        <taxon>Hexapoda</taxon>
        <taxon>Collembola</taxon>
        <taxon>Entomobryomorpha</taxon>
        <taxon>Isotomoidea</taxon>
        <taxon>Isotomidae</taxon>
        <taxon>Proisotominae</taxon>
        <taxon>Folsomia</taxon>
    </lineage>
</organism>
<proteinExistence type="predicted"/>
<dbReference type="Pfam" id="PF08240">
    <property type="entry name" value="ADH_N"/>
    <property type="match status" value="1"/>
</dbReference>
<dbReference type="InterPro" id="IPR051397">
    <property type="entry name" value="Zn-ADH-like_protein"/>
</dbReference>
<evidence type="ECO:0000313" key="2">
    <source>
        <dbReference type="EMBL" id="OXA64133.1"/>
    </source>
</evidence>
<dbReference type="PANTHER" id="PTHR43677:SF4">
    <property type="entry name" value="QUINONE OXIDOREDUCTASE-LIKE PROTEIN 2"/>
    <property type="match status" value="1"/>
</dbReference>
<evidence type="ECO:0000313" key="3">
    <source>
        <dbReference type="Proteomes" id="UP000198287"/>
    </source>
</evidence>
<dbReference type="Pfam" id="PF00107">
    <property type="entry name" value="ADH_zinc_N"/>
    <property type="match status" value="1"/>
</dbReference>
<dbReference type="InterPro" id="IPR020843">
    <property type="entry name" value="ER"/>
</dbReference>
<dbReference type="GO" id="GO:0016491">
    <property type="term" value="F:oxidoreductase activity"/>
    <property type="evidence" value="ECO:0007669"/>
    <property type="project" value="InterPro"/>
</dbReference>
<dbReference type="InterPro" id="IPR013149">
    <property type="entry name" value="ADH-like_C"/>
</dbReference>
<dbReference type="SUPFAM" id="SSF51735">
    <property type="entry name" value="NAD(P)-binding Rossmann-fold domains"/>
    <property type="match status" value="1"/>
</dbReference>
<dbReference type="Proteomes" id="UP000198287">
    <property type="component" value="Unassembled WGS sequence"/>
</dbReference>
<gene>
    <name evidence="2" type="ORF">Fcan01_01909</name>
</gene>
<dbReference type="PANTHER" id="PTHR43677">
    <property type="entry name" value="SHORT-CHAIN DEHYDROGENASE/REDUCTASE"/>
    <property type="match status" value="1"/>
</dbReference>
<dbReference type="GO" id="GO:0005739">
    <property type="term" value="C:mitochondrion"/>
    <property type="evidence" value="ECO:0007669"/>
    <property type="project" value="TreeGrafter"/>
</dbReference>
<feature type="domain" description="Enoyl reductase (ER)" evidence="1">
    <location>
        <begin position="50"/>
        <end position="365"/>
    </location>
</feature>
<dbReference type="CDD" id="cd08241">
    <property type="entry name" value="QOR1"/>
    <property type="match status" value="1"/>
</dbReference>
<dbReference type="InterPro" id="IPR011032">
    <property type="entry name" value="GroES-like_sf"/>
</dbReference>
<dbReference type="OMA" id="CDIRGVF"/>
<dbReference type="Gene3D" id="3.40.50.720">
    <property type="entry name" value="NAD(P)-binding Rossmann-like Domain"/>
    <property type="match status" value="1"/>
</dbReference>
<name>A0A226F2X8_FOLCA</name>
<dbReference type="SUPFAM" id="SSF50129">
    <property type="entry name" value="GroES-like"/>
    <property type="match status" value="1"/>
</dbReference>
<dbReference type="SMART" id="SM00829">
    <property type="entry name" value="PKS_ER"/>
    <property type="match status" value="1"/>
</dbReference>
<dbReference type="AlphaFoldDB" id="A0A226F2X8"/>